<dbReference type="Proteomes" id="UP000279562">
    <property type="component" value="Unassembled WGS sequence"/>
</dbReference>
<dbReference type="AlphaFoldDB" id="A0A3P2AAX2"/>
<reference evidence="2 4" key="1">
    <citation type="submission" date="2018-11" db="EMBL/GenBank/DDBJ databases">
        <title>Genomes From Bacteria Associated with the Canine Oral Cavity: a Test Case for Automated Genome-Based Taxonomic Assignment.</title>
        <authorList>
            <person name="Coil D.A."/>
            <person name="Jospin G."/>
            <person name="Darling A.E."/>
            <person name="Wallis C."/>
            <person name="Davis I.J."/>
            <person name="Harris S."/>
            <person name="Eisen J.A."/>
            <person name="Holcombe L.J."/>
            <person name="O'Flynn C."/>
        </authorList>
    </citation>
    <scope>NUCLEOTIDE SEQUENCE [LARGE SCALE GENOMIC DNA]</scope>
    <source>
        <strain evidence="2 4">OH1047_COT-310</strain>
    </source>
</reference>
<protein>
    <submittedName>
        <fullName evidence="2">Uncharacterized protein</fullName>
    </submittedName>
</protein>
<dbReference type="OrthoDB" id="1099386at2"/>
<dbReference type="EMBL" id="RQYF01000026">
    <property type="protein sequence ID" value="RRD91380.1"/>
    <property type="molecule type" value="Genomic_DNA"/>
</dbReference>
<feature type="signal peptide" evidence="1">
    <location>
        <begin position="1"/>
        <end position="19"/>
    </location>
</feature>
<evidence type="ECO:0000313" key="3">
    <source>
        <dbReference type="EMBL" id="VFB13347.1"/>
    </source>
</evidence>
<name>A0A3P2AAX2_9BACE</name>
<keyword evidence="4" id="KW-1185">Reference proteome</keyword>
<evidence type="ECO:0000256" key="1">
    <source>
        <dbReference type="SAM" id="SignalP"/>
    </source>
</evidence>
<sequence>MRHCLFLLFSLFFTNVVCAQQDASSHDFFIGYGFAPIGSVSEPELPLNPWVNAPYTTNNKHFSGTLNAGYLYHVSKPLAIGVTYSYLTVKRDVVLGSSIPLAEIKNDCHVLMLTGKYTWFHLKRFSFYSRAGVGIMLVKKGTINVHKEDINASLESVPMEDGKSLAWQVVPVGVEWNFAKHLSLFAEGGAGASGYGIAGVKVSF</sequence>
<evidence type="ECO:0000313" key="2">
    <source>
        <dbReference type="EMBL" id="RRD91380.1"/>
    </source>
</evidence>
<dbReference type="SUPFAM" id="SSF56925">
    <property type="entry name" value="OMPA-like"/>
    <property type="match status" value="1"/>
</dbReference>
<organism evidence="2 4">
    <name type="scientific">Prevotella heparinolytica</name>
    <dbReference type="NCBI Taxonomy" id="28113"/>
    <lineage>
        <taxon>Bacteria</taxon>
        <taxon>Pseudomonadati</taxon>
        <taxon>Bacteroidota</taxon>
        <taxon>Bacteroidia</taxon>
        <taxon>Bacteroidales</taxon>
        <taxon>Bacteroidaceae</taxon>
        <taxon>Bacteroides</taxon>
    </lineage>
</organism>
<keyword evidence="1" id="KW-0732">Signal</keyword>
<dbReference type="InterPro" id="IPR011250">
    <property type="entry name" value="OMP/PagP_B-barrel"/>
</dbReference>
<gene>
    <name evidence="2" type="ORF">EII33_07120</name>
    <name evidence="3" type="ORF">NCTC7812_00870</name>
</gene>
<proteinExistence type="predicted"/>
<reference evidence="3 5" key="2">
    <citation type="submission" date="2019-02" db="EMBL/GenBank/DDBJ databases">
        <authorList>
            <consortium name="Pathogen Informatics"/>
        </authorList>
    </citation>
    <scope>NUCLEOTIDE SEQUENCE [LARGE SCALE GENOMIC DNA]</scope>
    <source>
        <strain evidence="3 5">3012STDY7078512</strain>
    </source>
</reference>
<dbReference type="Proteomes" id="UP000396835">
    <property type="component" value="Unassembled WGS sequence"/>
</dbReference>
<feature type="chain" id="PRO_5036087653" evidence="1">
    <location>
        <begin position="20"/>
        <end position="204"/>
    </location>
</feature>
<accession>A0A3P2AAX2</accession>
<dbReference type="Gene3D" id="2.40.160.20">
    <property type="match status" value="1"/>
</dbReference>
<evidence type="ECO:0000313" key="4">
    <source>
        <dbReference type="Proteomes" id="UP000279562"/>
    </source>
</evidence>
<dbReference type="RefSeq" id="WP_125239108.1">
    <property type="nucleotide sequence ID" value="NZ_CAACYH010000004.1"/>
</dbReference>
<dbReference type="EMBL" id="CAACYH010000004">
    <property type="protein sequence ID" value="VFB13347.1"/>
    <property type="molecule type" value="Genomic_DNA"/>
</dbReference>
<evidence type="ECO:0000313" key="5">
    <source>
        <dbReference type="Proteomes" id="UP000396835"/>
    </source>
</evidence>